<dbReference type="SUPFAM" id="SSF89562">
    <property type="entry name" value="RraA-like"/>
    <property type="match status" value="1"/>
</dbReference>
<evidence type="ECO:0000313" key="2">
    <source>
        <dbReference type="Proteomes" id="UP001565368"/>
    </source>
</evidence>
<dbReference type="Pfam" id="PF03737">
    <property type="entry name" value="RraA-like"/>
    <property type="match status" value="1"/>
</dbReference>
<reference evidence="1 2" key="1">
    <citation type="submission" date="2023-08" db="EMBL/GenBank/DDBJ databases">
        <title>Annotated Genome Sequence of Vanrija albida AlHP1.</title>
        <authorList>
            <person name="Herzog R."/>
        </authorList>
    </citation>
    <scope>NUCLEOTIDE SEQUENCE [LARGE SCALE GENOMIC DNA]</scope>
    <source>
        <strain evidence="1 2">AlHP1</strain>
    </source>
</reference>
<dbReference type="PANTHER" id="PTHR33254:SF4">
    <property type="entry name" value="4-HYDROXY-4-METHYL-2-OXOGLUTARATE ALDOLASE 3-RELATED"/>
    <property type="match status" value="1"/>
</dbReference>
<keyword evidence="2" id="KW-1185">Reference proteome</keyword>
<dbReference type="InterPro" id="IPR005493">
    <property type="entry name" value="RraA/RraA-like"/>
</dbReference>
<accession>A0ABR3Q991</accession>
<dbReference type="InterPro" id="IPR036704">
    <property type="entry name" value="RraA/RraA-like_sf"/>
</dbReference>
<dbReference type="GeneID" id="95983287"/>
<name>A0ABR3Q991_9TREE</name>
<organism evidence="1 2">
    <name type="scientific">Vanrija albida</name>
    <dbReference type="NCBI Taxonomy" id="181172"/>
    <lineage>
        <taxon>Eukaryota</taxon>
        <taxon>Fungi</taxon>
        <taxon>Dikarya</taxon>
        <taxon>Basidiomycota</taxon>
        <taxon>Agaricomycotina</taxon>
        <taxon>Tremellomycetes</taxon>
        <taxon>Trichosporonales</taxon>
        <taxon>Trichosporonaceae</taxon>
        <taxon>Vanrija</taxon>
    </lineage>
</organism>
<sequence>MTLPPPPMSEAPQDNMAARALATKLRELSTCEIADALLKLGVPSGGLVPDLKMYSPLFEAGDTRIAGPAFTVEMVPVAHPDKSKPAQHFVDGAPPGSVIFISTPQGTRSGCWGGLMSTAAQAKGVVGAVLDGGFRDINEHRALGFPVFARHHSTLGPGTFTRVRALGATLTIDPYPPHAEPRFPSTTVRPGDIVVADLDGVIVVPVELAEDVIAKVGPAHEADEKVRADLVAGKGVAESMLKWRGKAP</sequence>
<proteinExistence type="predicted"/>
<evidence type="ECO:0000313" key="1">
    <source>
        <dbReference type="EMBL" id="KAL1411293.1"/>
    </source>
</evidence>
<protein>
    <submittedName>
        <fullName evidence="1">Uncharacterized protein</fullName>
    </submittedName>
</protein>
<dbReference type="PANTHER" id="PTHR33254">
    <property type="entry name" value="4-HYDROXY-4-METHYL-2-OXOGLUTARATE ALDOLASE 3-RELATED"/>
    <property type="match status" value="1"/>
</dbReference>
<dbReference type="CDD" id="cd16841">
    <property type="entry name" value="RraA_family"/>
    <property type="match status" value="1"/>
</dbReference>
<dbReference type="EMBL" id="JBBXJM010000002">
    <property type="protein sequence ID" value="KAL1411293.1"/>
    <property type="molecule type" value="Genomic_DNA"/>
</dbReference>
<dbReference type="Gene3D" id="3.50.30.40">
    <property type="entry name" value="Ribonuclease E inhibitor RraA/RraA-like"/>
    <property type="match status" value="1"/>
</dbReference>
<gene>
    <name evidence="1" type="ORF">Q8F55_002244</name>
</gene>
<comment type="caution">
    <text evidence="1">The sequence shown here is derived from an EMBL/GenBank/DDBJ whole genome shotgun (WGS) entry which is preliminary data.</text>
</comment>
<dbReference type="Proteomes" id="UP001565368">
    <property type="component" value="Unassembled WGS sequence"/>
</dbReference>
<dbReference type="RefSeq" id="XP_069211237.1">
    <property type="nucleotide sequence ID" value="XM_069350851.1"/>
</dbReference>